<keyword evidence="4" id="KW-1185">Reference proteome</keyword>
<dbReference type="Pfam" id="PF12776">
    <property type="entry name" value="Myb_DNA-bind_3"/>
    <property type="match status" value="1"/>
</dbReference>
<dbReference type="PANTHER" id="PTHR46929:SF3">
    <property type="entry name" value="MYB_SANT-LIKE DOMAIN-CONTAINING PROTEIN"/>
    <property type="match status" value="1"/>
</dbReference>
<dbReference type="OrthoDB" id="1165583at2759"/>
<feature type="domain" description="Myb/SANT-like" evidence="2">
    <location>
        <begin position="34"/>
        <end position="129"/>
    </location>
</feature>
<evidence type="ECO:0000313" key="3">
    <source>
        <dbReference type="EMBL" id="KAB2606824.1"/>
    </source>
</evidence>
<evidence type="ECO:0000259" key="2">
    <source>
        <dbReference type="Pfam" id="PF12776"/>
    </source>
</evidence>
<reference evidence="4" key="2">
    <citation type="submission" date="2019-10" db="EMBL/GenBank/DDBJ databases">
        <title>A de novo genome assembly of a pear dwarfing rootstock.</title>
        <authorList>
            <person name="Wang F."/>
            <person name="Wang J."/>
            <person name="Li S."/>
            <person name="Zhang Y."/>
            <person name="Fang M."/>
            <person name="Ma L."/>
            <person name="Zhao Y."/>
            <person name="Jiang S."/>
        </authorList>
    </citation>
    <scope>NUCLEOTIDE SEQUENCE [LARGE SCALE GENOMIC DNA]</scope>
</reference>
<evidence type="ECO:0000256" key="1">
    <source>
        <dbReference type="SAM" id="MobiDB-lite"/>
    </source>
</evidence>
<reference evidence="3 4" key="3">
    <citation type="submission" date="2019-11" db="EMBL/GenBank/DDBJ databases">
        <title>A de novo genome assembly of a pear dwarfing rootstock.</title>
        <authorList>
            <person name="Wang F."/>
            <person name="Wang J."/>
            <person name="Li S."/>
            <person name="Zhang Y."/>
            <person name="Fang M."/>
            <person name="Ma L."/>
            <person name="Zhao Y."/>
            <person name="Jiang S."/>
        </authorList>
    </citation>
    <scope>NUCLEOTIDE SEQUENCE [LARGE SCALE GENOMIC DNA]</scope>
    <source>
        <strain evidence="3">S2</strain>
        <tissue evidence="3">Leaf</tissue>
    </source>
</reference>
<feature type="compositionally biased region" description="Basic residues" evidence="1">
    <location>
        <begin position="9"/>
        <end position="18"/>
    </location>
</feature>
<sequence>MEGSDRKPVCKQKPRRKKENQEIENEGDENNYFRWNVDMERALADILREERRLGNKGDGGWKTAAYNSAASILSAQFDIHVTADNIRNRVKSWKKFYAIVSDILSQSGFSWDATKKMISVDEDHVWQEYVKSHSGAKSFRWKVIPNWDDIVDLCGKDRATGEGAETGVEAVEIMTPPHNETNHIDLDGDTQGLEDIEIINDISPTSANVQKTQSKRKPTNFVDVPHTKKKPTTPKDMIADSLAKMASSFQEYICANTKKLDPTEVYDEVNAIPDLSEEEQIKACAWLIENDKQFLMLKTLPVEKKKNMVLLFTSRGA</sequence>
<gene>
    <name evidence="3" type="ORF">D8674_006541</name>
</gene>
<dbReference type="InterPro" id="IPR024752">
    <property type="entry name" value="Myb/SANT-like_dom"/>
</dbReference>
<dbReference type="Proteomes" id="UP000327157">
    <property type="component" value="Chromosome 11"/>
</dbReference>
<protein>
    <recommendedName>
        <fullName evidence="2">Myb/SANT-like domain-containing protein</fullName>
    </recommendedName>
</protein>
<name>A0A5N5G869_9ROSA</name>
<comment type="caution">
    <text evidence="3">The sequence shown here is derived from an EMBL/GenBank/DDBJ whole genome shotgun (WGS) entry which is preliminary data.</text>
</comment>
<accession>A0A5N5G869</accession>
<evidence type="ECO:0000313" key="4">
    <source>
        <dbReference type="Proteomes" id="UP000327157"/>
    </source>
</evidence>
<dbReference type="PANTHER" id="PTHR46929">
    <property type="entry name" value="EXPRESSED PROTEIN"/>
    <property type="match status" value="1"/>
</dbReference>
<feature type="region of interest" description="Disordered" evidence="1">
    <location>
        <begin position="209"/>
        <end position="231"/>
    </location>
</feature>
<dbReference type="AlphaFoldDB" id="A0A5N5G869"/>
<organism evidence="3 4">
    <name type="scientific">Pyrus ussuriensis x Pyrus communis</name>
    <dbReference type="NCBI Taxonomy" id="2448454"/>
    <lineage>
        <taxon>Eukaryota</taxon>
        <taxon>Viridiplantae</taxon>
        <taxon>Streptophyta</taxon>
        <taxon>Embryophyta</taxon>
        <taxon>Tracheophyta</taxon>
        <taxon>Spermatophyta</taxon>
        <taxon>Magnoliopsida</taxon>
        <taxon>eudicotyledons</taxon>
        <taxon>Gunneridae</taxon>
        <taxon>Pentapetalae</taxon>
        <taxon>rosids</taxon>
        <taxon>fabids</taxon>
        <taxon>Rosales</taxon>
        <taxon>Rosaceae</taxon>
        <taxon>Amygdaloideae</taxon>
        <taxon>Maleae</taxon>
        <taxon>Pyrus</taxon>
    </lineage>
</organism>
<proteinExistence type="predicted"/>
<dbReference type="EMBL" id="SMOL01000559">
    <property type="protein sequence ID" value="KAB2606824.1"/>
    <property type="molecule type" value="Genomic_DNA"/>
</dbReference>
<reference evidence="3 4" key="1">
    <citation type="submission" date="2019-09" db="EMBL/GenBank/DDBJ databases">
        <authorList>
            <person name="Ou C."/>
        </authorList>
    </citation>
    <scope>NUCLEOTIDE SEQUENCE [LARGE SCALE GENOMIC DNA]</scope>
    <source>
        <strain evidence="3">S2</strain>
        <tissue evidence="3">Leaf</tissue>
    </source>
</reference>
<feature type="region of interest" description="Disordered" evidence="1">
    <location>
        <begin position="1"/>
        <end position="25"/>
    </location>
</feature>